<feature type="chain" id="PRO_5015417932" evidence="1">
    <location>
        <begin position="23"/>
        <end position="542"/>
    </location>
</feature>
<dbReference type="OrthoDB" id="451203at2"/>
<proteinExistence type="predicted"/>
<reference evidence="3" key="1">
    <citation type="submission" date="2018-02" db="EMBL/GenBank/DDBJ databases">
        <authorList>
            <person name="Moore K."/>
            <person name="Momper L."/>
        </authorList>
    </citation>
    <scope>NUCLEOTIDE SEQUENCE [LARGE SCALE GENOMIC DNA]</scope>
    <source>
        <strain evidence="3">ULC18</strain>
    </source>
</reference>
<protein>
    <submittedName>
        <fullName evidence="2">Metalloendopeptidase</fullName>
    </submittedName>
</protein>
<dbReference type="AlphaFoldDB" id="A0A2T1E2G8"/>
<keyword evidence="3" id="KW-1185">Reference proteome</keyword>
<sequence length="542" mass="57883">MVGKKLLVPALAITAVAGGAIAYVHFNGASGDELSPQALAKVVPDDAYMTAFISMEPQNWAKLQKFGTPEAQAVVGKGFTDFQQKLLTDSKINYDADVKPWVGNVMLAVLPTDAAKPVKESNVLLVVGIKDKTKALSFAQKLQSESKTKAIESDYKGIKITDYPGAKSSSYTAVVKNYLVLAPEKKAVEQAIDTVKGEPSLASKAEFGALLSKGVEMPNTIARIYVPDYAGTVQQLIASQSKAAPLPAASLDQLKKVKSIVAGIGIDDAGIRMKTIANLDPQAKTLEYKPVAGSVVAQFPTETFAMLNGAGISRYWAETVEQSKSNPPMEQAIAQMRQSMQAANLDLDKDIFGWMDGDFSLSFITLNEGMLAQFGFGGVMVFDTSDRKTAEATLSKIDGLVKGNGFVQVADRDVQGKKITEWQSPQGVLVGHGWLDQDSVFVAIGEPLVNVMATKPAKALDSSDAYKTVMGGLPKQNVGSFYLDMDQTMSLVNRTMLVAQKSSIPPETAAVLNSIRGIGLASTQADKTTVQVEMLLALKPAK</sequence>
<dbReference type="Pfam" id="PF11832">
    <property type="entry name" value="DUF3352"/>
    <property type="match status" value="1"/>
</dbReference>
<evidence type="ECO:0000256" key="1">
    <source>
        <dbReference type="SAM" id="SignalP"/>
    </source>
</evidence>
<reference evidence="2 3" key="2">
    <citation type="submission" date="2018-03" db="EMBL/GenBank/DDBJ databases">
        <title>The ancient ancestry and fast evolution of plastids.</title>
        <authorList>
            <person name="Moore K.R."/>
            <person name="Magnabosco C."/>
            <person name="Momper L."/>
            <person name="Gold D.A."/>
            <person name="Bosak T."/>
            <person name="Fournier G.P."/>
        </authorList>
    </citation>
    <scope>NUCLEOTIDE SEQUENCE [LARGE SCALE GENOMIC DNA]</scope>
    <source>
        <strain evidence="2 3">ULC18</strain>
    </source>
</reference>
<dbReference type="Proteomes" id="UP000239576">
    <property type="component" value="Unassembled WGS sequence"/>
</dbReference>
<dbReference type="EMBL" id="PVWK01000099">
    <property type="protein sequence ID" value="PSB26814.1"/>
    <property type="molecule type" value="Genomic_DNA"/>
</dbReference>
<name>A0A2T1E2G8_9CYAN</name>
<accession>A0A2T1E2G8</accession>
<evidence type="ECO:0000313" key="2">
    <source>
        <dbReference type="EMBL" id="PSB26814.1"/>
    </source>
</evidence>
<gene>
    <name evidence="2" type="ORF">C7B82_18340</name>
</gene>
<dbReference type="InterPro" id="IPR021787">
    <property type="entry name" value="DUF3352"/>
</dbReference>
<organism evidence="2 3">
    <name type="scientific">Stenomitos frigidus ULC18</name>
    <dbReference type="NCBI Taxonomy" id="2107698"/>
    <lineage>
        <taxon>Bacteria</taxon>
        <taxon>Bacillati</taxon>
        <taxon>Cyanobacteriota</taxon>
        <taxon>Cyanophyceae</taxon>
        <taxon>Leptolyngbyales</taxon>
        <taxon>Leptolyngbyaceae</taxon>
        <taxon>Stenomitos</taxon>
    </lineage>
</organism>
<dbReference type="RefSeq" id="WP_106257728.1">
    <property type="nucleotide sequence ID" value="NZ_CAWNSW010000139.1"/>
</dbReference>
<keyword evidence="1" id="KW-0732">Signal</keyword>
<evidence type="ECO:0000313" key="3">
    <source>
        <dbReference type="Proteomes" id="UP000239576"/>
    </source>
</evidence>
<comment type="caution">
    <text evidence="2">The sequence shown here is derived from an EMBL/GenBank/DDBJ whole genome shotgun (WGS) entry which is preliminary data.</text>
</comment>
<feature type="signal peptide" evidence="1">
    <location>
        <begin position="1"/>
        <end position="22"/>
    </location>
</feature>